<feature type="domain" description="Glycosyl hydrolase family 32 N-terminal" evidence="5">
    <location>
        <begin position="1"/>
        <end position="265"/>
    </location>
</feature>
<evidence type="ECO:0000256" key="3">
    <source>
        <dbReference type="ARBA" id="ARBA00022801"/>
    </source>
</evidence>
<reference evidence="6" key="1">
    <citation type="submission" date="2021-01" db="EMBL/GenBank/DDBJ databases">
        <authorList>
            <person name="Corre E."/>
            <person name="Pelletier E."/>
            <person name="Niang G."/>
            <person name="Scheremetjew M."/>
            <person name="Finn R."/>
            <person name="Kale V."/>
            <person name="Holt S."/>
            <person name="Cochrane G."/>
            <person name="Meng A."/>
            <person name="Brown T."/>
            <person name="Cohen L."/>
        </authorList>
    </citation>
    <scope>NUCLEOTIDE SEQUENCE</scope>
    <source>
        <strain evidence="6">CCMP1510</strain>
    </source>
</reference>
<dbReference type="AlphaFoldDB" id="A0A7S3JZ86"/>
<evidence type="ECO:0000256" key="1">
    <source>
        <dbReference type="ARBA" id="ARBA00009902"/>
    </source>
</evidence>
<protein>
    <recommendedName>
        <fullName evidence="2">beta-fructofuranosidase</fullName>
        <ecNumber evidence="2">3.2.1.26</ecNumber>
    </recommendedName>
</protein>
<dbReference type="EMBL" id="HBIJ01016047">
    <property type="protein sequence ID" value="CAE0369932.1"/>
    <property type="molecule type" value="Transcribed_RNA"/>
</dbReference>
<dbReference type="EC" id="3.2.1.26" evidence="2"/>
<evidence type="ECO:0000256" key="4">
    <source>
        <dbReference type="ARBA" id="ARBA00023295"/>
    </source>
</evidence>
<sequence length="428" mass="47815">MSWGQASSTDLLYWQRETTILTSPRPSYETAGAWSGNAVIGGLLAYSCTRWSNSKGIDSSLCLASTDGIRSKKNPVLQTPAQATGGWRDPAPFQEGNSTFLAFGASLGPRRGAVLLTSFPQVKHIVQPLFTVPRIRGAPDMIECPDVAWLDENVVVLKLSIMANRSQRHDLFILGLLERNTENSPVFTPLNKSRNLPRCGGIRPDWEVAVGALRLDCGDLYASQSFKLMPNQQLIYMGWIKDQDTNELYNGALSFPRHLFFQDDRLFYSFLPNLSKLRTDERLASLHRSTTADESLLVISELPSSRRLEIAIYDFRFRRQGTPSHFVLDLPGRRIEATLNFDVNAAVISVYDACEMRVVFTNDNDQNLTIRILIDGSLVEWDIGDGLSACSHRSYRTLINKNSTPAARLSSSSSSLRNIKMCAWRLSA</sequence>
<evidence type="ECO:0000259" key="5">
    <source>
        <dbReference type="Pfam" id="PF00251"/>
    </source>
</evidence>
<dbReference type="GO" id="GO:0005975">
    <property type="term" value="P:carbohydrate metabolic process"/>
    <property type="evidence" value="ECO:0007669"/>
    <property type="project" value="InterPro"/>
</dbReference>
<dbReference type="InterPro" id="IPR013148">
    <property type="entry name" value="Glyco_hydro_32_N"/>
</dbReference>
<dbReference type="InterPro" id="IPR051214">
    <property type="entry name" value="GH32_Enzymes"/>
</dbReference>
<evidence type="ECO:0000313" key="6">
    <source>
        <dbReference type="EMBL" id="CAE0369932.1"/>
    </source>
</evidence>
<dbReference type="PANTHER" id="PTHR43101:SF1">
    <property type="entry name" value="BETA-FRUCTOSIDASE"/>
    <property type="match status" value="1"/>
</dbReference>
<dbReference type="Pfam" id="PF00251">
    <property type="entry name" value="Glyco_hydro_32N"/>
    <property type="match status" value="1"/>
</dbReference>
<dbReference type="InterPro" id="IPR001362">
    <property type="entry name" value="Glyco_hydro_32"/>
</dbReference>
<name>A0A7S3JZ86_9STRA</name>
<gene>
    <name evidence="6" type="ORF">ALAG00032_LOCUS10696</name>
</gene>
<evidence type="ECO:0000256" key="2">
    <source>
        <dbReference type="ARBA" id="ARBA00012758"/>
    </source>
</evidence>
<keyword evidence="3" id="KW-0378">Hydrolase</keyword>
<proteinExistence type="inferred from homology"/>
<dbReference type="SMART" id="SM00640">
    <property type="entry name" value="Glyco_32"/>
    <property type="match status" value="1"/>
</dbReference>
<comment type="similarity">
    <text evidence="1">Belongs to the glycosyl hydrolase 32 family.</text>
</comment>
<dbReference type="PANTHER" id="PTHR43101">
    <property type="entry name" value="BETA-FRUCTOSIDASE"/>
    <property type="match status" value="1"/>
</dbReference>
<dbReference type="InterPro" id="IPR023296">
    <property type="entry name" value="Glyco_hydro_beta-prop_sf"/>
</dbReference>
<dbReference type="GO" id="GO:0004564">
    <property type="term" value="F:beta-fructofuranosidase activity"/>
    <property type="evidence" value="ECO:0007669"/>
    <property type="project" value="UniProtKB-EC"/>
</dbReference>
<dbReference type="Gene3D" id="2.115.10.20">
    <property type="entry name" value="Glycosyl hydrolase domain, family 43"/>
    <property type="match status" value="1"/>
</dbReference>
<organism evidence="6">
    <name type="scientific">Aureoumbra lagunensis</name>
    <dbReference type="NCBI Taxonomy" id="44058"/>
    <lineage>
        <taxon>Eukaryota</taxon>
        <taxon>Sar</taxon>
        <taxon>Stramenopiles</taxon>
        <taxon>Ochrophyta</taxon>
        <taxon>Pelagophyceae</taxon>
        <taxon>Pelagomonadales</taxon>
        <taxon>Aureoumbra</taxon>
    </lineage>
</organism>
<accession>A0A7S3JZ86</accession>
<dbReference type="SUPFAM" id="SSF75005">
    <property type="entry name" value="Arabinanase/levansucrase/invertase"/>
    <property type="match status" value="1"/>
</dbReference>
<keyword evidence="4" id="KW-0326">Glycosidase</keyword>